<accession>M7N4H4</accession>
<feature type="transmembrane region" description="Helical" evidence="1">
    <location>
        <begin position="196"/>
        <end position="220"/>
    </location>
</feature>
<sequence>MQFWRNLNNKGRILLLLLTSLVLLNTIVLVTTHTLKRLSHSFTSMLNDRLVPSTDLALVQGYCYQNRLYLEDLVYHQKPERLLAEISRNNGLIDSTFLGYKKTYLTAEESEHADAFVKALERYRQHELRILSRLQVQLNRAPDAGQAAASGDEAVNLFYGESEAAFANMISELHQLSGIQLLVGKTLYEHTGSQLFLLRAVAYCSLCISLLVAVHLLRVLGIKPTVVFGK</sequence>
<keyword evidence="4" id="KW-1185">Reference proteome</keyword>
<dbReference type="EMBL" id="AODQ01000069">
    <property type="protein sequence ID" value="EMR02197.1"/>
    <property type="molecule type" value="Genomic_DNA"/>
</dbReference>
<gene>
    <name evidence="3" type="ORF">ADICEAN_02672</name>
</gene>
<dbReference type="OrthoDB" id="1438991at2"/>
<comment type="caution">
    <text evidence="3">The sequence shown here is derived from an EMBL/GenBank/DDBJ whole genome shotgun (WGS) entry which is preliminary data.</text>
</comment>
<keyword evidence="1" id="KW-0472">Membrane</keyword>
<reference evidence="3 4" key="1">
    <citation type="journal article" date="2013" name="Genome Announc.">
        <title>Draft Genome Sequence of Cesiribacter andamanensis Strain AMV16T, Isolated from a Soil Sample from a Mud Volcano in the Andaman Islands, India.</title>
        <authorList>
            <person name="Shivaji S."/>
            <person name="Ara S."/>
            <person name="Begum Z."/>
            <person name="Srinivas T.N."/>
            <person name="Singh A."/>
            <person name="Kumar Pinnaka A."/>
        </authorList>
    </citation>
    <scope>NUCLEOTIDE SEQUENCE [LARGE SCALE GENOMIC DNA]</scope>
    <source>
        <strain evidence="3 4">AMV16</strain>
    </source>
</reference>
<dbReference type="Proteomes" id="UP000011910">
    <property type="component" value="Unassembled WGS sequence"/>
</dbReference>
<dbReference type="AlphaFoldDB" id="M7N4H4"/>
<evidence type="ECO:0000256" key="1">
    <source>
        <dbReference type="SAM" id="Phobius"/>
    </source>
</evidence>
<organism evidence="3 4">
    <name type="scientific">Cesiribacter andamanensis AMV16</name>
    <dbReference type="NCBI Taxonomy" id="1279009"/>
    <lineage>
        <taxon>Bacteria</taxon>
        <taxon>Pseudomonadati</taxon>
        <taxon>Bacteroidota</taxon>
        <taxon>Cytophagia</taxon>
        <taxon>Cytophagales</taxon>
        <taxon>Cesiribacteraceae</taxon>
        <taxon>Cesiribacter</taxon>
    </lineage>
</organism>
<proteinExistence type="predicted"/>
<dbReference type="STRING" id="1279009.ADICEAN_02672"/>
<evidence type="ECO:0000259" key="2">
    <source>
        <dbReference type="Pfam" id="PF12729"/>
    </source>
</evidence>
<dbReference type="Pfam" id="PF12729">
    <property type="entry name" value="4HB_MCP_1"/>
    <property type="match status" value="1"/>
</dbReference>
<keyword evidence="1" id="KW-1133">Transmembrane helix</keyword>
<feature type="domain" description="Chemotaxis methyl-accepting receptor HlyB-like 4HB MCP" evidence="2">
    <location>
        <begin position="10"/>
        <end position="190"/>
    </location>
</feature>
<name>M7N4H4_9BACT</name>
<dbReference type="RefSeq" id="WP_009196062.1">
    <property type="nucleotide sequence ID" value="NZ_AODQ01000069.1"/>
</dbReference>
<protein>
    <submittedName>
        <fullName evidence="3">Four helix bundle sensory module for signal transduction</fullName>
    </submittedName>
</protein>
<keyword evidence="1" id="KW-0812">Transmembrane</keyword>
<evidence type="ECO:0000313" key="4">
    <source>
        <dbReference type="Proteomes" id="UP000011910"/>
    </source>
</evidence>
<dbReference type="InterPro" id="IPR024478">
    <property type="entry name" value="HlyB_4HB_MCP"/>
</dbReference>
<evidence type="ECO:0000313" key="3">
    <source>
        <dbReference type="EMBL" id="EMR02197.1"/>
    </source>
</evidence>